<feature type="domain" description="EGF-like" evidence="8">
    <location>
        <begin position="452"/>
        <end position="490"/>
    </location>
</feature>
<dbReference type="InterPro" id="IPR049883">
    <property type="entry name" value="NOTCH1_EGF-like"/>
</dbReference>
<dbReference type="PANTHER" id="PTHR24050">
    <property type="entry name" value="PA14 DOMAIN-CONTAINING PROTEIN"/>
    <property type="match status" value="1"/>
</dbReference>
<feature type="signal peptide" evidence="7">
    <location>
        <begin position="1"/>
        <end position="20"/>
    </location>
</feature>
<keyword evidence="3" id="KW-0677">Repeat</keyword>
<dbReference type="SMART" id="SM00181">
    <property type="entry name" value="EGF"/>
    <property type="match status" value="6"/>
</dbReference>
<reference evidence="9" key="1">
    <citation type="journal article" date="2019" name="bioRxiv">
        <title>The Genome of the Zebra Mussel, Dreissena polymorpha: A Resource for Invasive Species Research.</title>
        <authorList>
            <person name="McCartney M.A."/>
            <person name="Auch B."/>
            <person name="Kono T."/>
            <person name="Mallez S."/>
            <person name="Zhang Y."/>
            <person name="Obille A."/>
            <person name="Becker A."/>
            <person name="Abrahante J.E."/>
            <person name="Garbe J."/>
            <person name="Badalamenti J.P."/>
            <person name="Herman A."/>
            <person name="Mangelson H."/>
            <person name="Liachko I."/>
            <person name="Sullivan S."/>
            <person name="Sone E.D."/>
            <person name="Koren S."/>
            <person name="Silverstein K.A.T."/>
            <person name="Beckman K.B."/>
            <person name="Gohl D.M."/>
        </authorList>
    </citation>
    <scope>NUCLEOTIDE SEQUENCE</scope>
    <source>
        <strain evidence="9">Duluth1</strain>
        <tissue evidence="9">Whole animal</tissue>
    </source>
</reference>
<dbReference type="PROSITE" id="PS50026">
    <property type="entry name" value="EGF_3"/>
    <property type="match status" value="3"/>
</dbReference>
<sequence length="624" mass="69243">MDLRLQTYWVLLVASSVVRACRLNDNPSLGNISERLVNNIAPEDFLNDFQLNVGWYRATKNGRLYTLADTSNNISYGNCGTFYPIYLKVQQCEQGFYGPDCQHACQCKAPGTHLCFPDTGECECNVGFHGPYCENDVDECSTGTHNCSRDMVCYNTLGSYKCLCRDGMTFDNARGKCIYPVRSCRLNDNPSLGNISERLVNNTAADDFLNDFQLNVGWYRATKNGRLYTLADTSSNLSYGICGTFYPIYLKDVHPNLSSLHFDYTDVKACVYDDMEDCSIEYDLRIRRCGFELEYYLQSGVPNSAYCLVQPCEQGFYGPDCQHACQCKVPGTHVCFPDTGECECHVGFHGPLCANDVDECSTGTHNCSRDMVCYNTLGSYKCLCRDGLIFHNANDKCIHPECFNDTYGIGCSLRCQCNTEHSIQHKVNQWCNPVLGHCTCKQGWTGFACDADIDECKDNGDCTKVNSVCKNIPGIFSCECKEGYSDVGGECVSEPTSNYTAVITSVSVILVASLILAASIALWKCKGKQMTKRTAPYTCADTVDSSIDLHSNDYSCIGEIGKLQSASNHMYNGYLQAPGNAHMDPLKNVFIVGDNICSSPYAKCAYQSDCPDEHVYLSLQTQSK</sequence>
<dbReference type="Gene3D" id="2.170.300.10">
    <property type="entry name" value="Tie2 ligand-binding domain superfamily"/>
    <property type="match status" value="2"/>
</dbReference>
<dbReference type="InterPro" id="IPR000742">
    <property type="entry name" value="EGF"/>
</dbReference>
<dbReference type="PROSITE" id="PS01187">
    <property type="entry name" value="EGF_CA"/>
    <property type="match status" value="3"/>
</dbReference>
<dbReference type="SUPFAM" id="SSF57196">
    <property type="entry name" value="EGF/Laminin"/>
    <property type="match status" value="2"/>
</dbReference>
<comment type="caution">
    <text evidence="9">The sequence shown here is derived from an EMBL/GenBank/DDBJ whole genome shotgun (WGS) entry which is preliminary data.</text>
</comment>
<dbReference type="InterPro" id="IPR052235">
    <property type="entry name" value="Nephronectin_domain"/>
</dbReference>
<keyword evidence="6" id="KW-0812">Transmembrane</keyword>
<dbReference type="SMART" id="SM00179">
    <property type="entry name" value="EGF_CA"/>
    <property type="match status" value="3"/>
</dbReference>
<feature type="transmembrane region" description="Helical" evidence="6">
    <location>
        <begin position="499"/>
        <end position="523"/>
    </location>
</feature>
<dbReference type="InterPro" id="IPR001881">
    <property type="entry name" value="EGF-like_Ca-bd_dom"/>
</dbReference>
<gene>
    <name evidence="9" type="ORF">DPMN_102008</name>
</gene>
<protein>
    <recommendedName>
        <fullName evidence="8">EGF-like domain-containing protein</fullName>
    </recommendedName>
</protein>
<evidence type="ECO:0000313" key="10">
    <source>
        <dbReference type="Proteomes" id="UP000828390"/>
    </source>
</evidence>
<name>A0A9D4RAL3_DREPO</name>
<evidence type="ECO:0000256" key="6">
    <source>
        <dbReference type="SAM" id="Phobius"/>
    </source>
</evidence>
<comment type="caution">
    <text evidence="5">Lacks conserved residue(s) required for the propagation of feature annotation.</text>
</comment>
<feature type="domain" description="EGF-like" evidence="8">
    <location>
        <begin position="136"/>
        <end position="174"/>
    </location>
</feature>
<feature type="chain" id="PRO_5039439575" description="EGF-like domain-containing protein" evidence="7">
    <location>
        <begin position="21"/>
        <end position="624"/>
    </location>
</feature>
<accession>A0A9D4RAL3</accession>
<evidence type="ECO:0000256" key="4">
    <source>
        <dbReference type="ARBA" id="ARBA00023157"/>
    </source>
</evidence>
<evidence type="ECO:0000256" key="3">
    <source>
        <dbReference type="ARBA" id="ARBA00022737"/>
    </source>
</evidence>
<organism evidence="9 10">
    <name type="scientific">Dreissena polymorpha</name>
    <name type="common">Zebra mussel</name>
    <name type="synonym">Mytilus polymorpha</name>
    <dbReference type="NCBI Taxonomy" id="45954"/>
    <lineage>
        <taxon>Eukaryota</taxon>
        <taxon>Metazoa</taxon>
        <taxon>Spiralia</taxon>
        <taxon>Lophotrochozoa</taxon>
        <taxon>Mollusca</taxon>
        <taxon>Bivalvia</taxon>
        <taxon>Autobranchia</taxon>
        <taxon>Heteroconchia</taxon>
        <taxon>Euheterodonta</taxon>
        <taxon>Imparidentia</taxon>
        <taxon>Neoheterodontei</taxon>
        <taxon>Myida</taxon>
        <taxon>Dreissenoidea</taxon>
        <taxon>Dreissenidae</taxon>
        <taxon>Dreissena</taxon>
    </lineage>
</organism>
<keyword evidence="6" id="KW-1133">Transmembrane helix</keyword>
<dbReference type="PANTHER" id="PTHR24050:SF28">
    <property type="entry name" value="UROMODULIN-LIKE"/>
    <property type="match status" value="1"/>
</dbReference>
<evidence type="ECO:0000256" key="2">
    <source>
        <dbReference type="ARBA" id="ARBA00022729"/>
    </source>
</evidence>
<dbReference type="EMBL" id="JAIWYP010000003">
    <property type="protein sequence ID" value="KAH3859290.1"/>
    <property type="molecule type" value="Genomic_DNA"/>
</dbReference>
<dbReference type="GO" id="GO:0005509">
    <property type="term" value="F:calcium ion binding"/>
    <property type="evidence" value="ECO:0007669"/>
    <property type="project" value="InterPro"/>
</dbReference>
<reference evidence="9" key="2">
    <citation type="submission" date="2020-11" db="EMBL/GenBank/DDBJ databases">
        <authorList>
            <person name="McCartney M.A."/>
            <person name="Auch B."/>
            <person name="Kono T."/>
            <person name="Mallez S."/>
            <person name="Becker A."/>
            <person name="Gohl D.M."/>
            <person name="Silverstein K.A.T."/>
            <person name="Koren S."/>
            <person name="Bechman K.B."/>
            <person name="Herman A."/>
            <person name="Abrahante J.E."/>
            <person name="Garbe J."/>
        </authorList>
    </citation>
    <scope>NUCLEOTIDE SEQUENCE</scope>
    <source>
        <strain evidence="9">Duluth1</strain>
        <tissue evidence="9">Whole animal</tissue>
    </source>
</reference>
<dbReference type="InterPro" id="IPR018097">
    <property type="entry name" value="EGF_Ca-bd_CS"/>
</dbReference>
<evidence type="ECO:0000256" key="7">
    <source>
        <dbReference type="SAM" id="SignalP"/>
    </source>
</evidence>
<keyword evidence="1 5" id="KW-0245">EGF-like domain</keyword>
<dbReference type="PROSITE" id="PS00010">
    <property type="entry name" value="ASX_HYDROXYL"/>
    <property type="match status" value="3"/>
</dbReference>
<proteinExistence type="predicted"/>
<dbReference type="InterPro" id="IPR000152">
    <property type="entry name" value="EGF-type_Asp/Asn_hydroxyl_site"/>
</dbReference>
<dbReference type="CDD" id="cd00054">
    <property type="entry name" value="EGF_CA"/>
    <property type="match status" value="2"/>
</dbReference>
<dbReference type="SUPFAM" id="SSF57184">
    <property type="entry name" value="Growth factor receptor domain"/>
    <property type="match status" value="1"/>
</dbReference>
<dbReference type="PRINTS" id="PR00011">
    <property type="entry name" value="EGFLAMININ"/>
</dbReference>
<evidence type="ECO:0000313" key="9">
    <source>
        <dbReference type="EMBL" id="KAH3859290.1"/>
    </source>
</evidence>
<dbReference type="InterPro" id="IPR009030">
    <property type="entry name" value="Growth_fac_rcpt_cys_sf"/>
</dbReference>
<keyword evidence="4" id="KW-1015">Disulfide bond</keyword>
<evidence type="ECO:0000256" key="1">
    <source>
        <dbReference type="ARBA" id="ARBA00022536"/>
    </source>
</evidence>
<evidence type="ECO:0000256" key="5">
    <source>
        <dbReference type="PROSITE-ProRule" id="PRU00076"/>
    </source>
</evidence>
<keyword evidence="2 7" id="KW-0732">Signal</keyword>
<dbReference type="Proteomes" id="UP000828390">
    <property type="component" value="Unassembled WGS sequence"/>
</dbReference>
<keyword evidence="6" id="KW-0472">Membrane</keyword>
<evidence type="ECO:0000259" key="8">
    <source>
        <dbReference type="PROSITE" id="PS50026"/>
    </source>
</evidence>
<keyword evidence="10" id="KW-1185">Reference proteome</keyword>
<dbReference type="FunFam" id="2.10.25.10:FF:000038">
    <property type="entry name" value="Fibrillin 2"/>
    <property type="match status" value="2"/>
</dbReference>
<feature type="domain" description="EGF-like" evidence="8">
    <location>
        <begin position="356"/>
        <end position="394"/>
    </location>
</feature>
<dbReference type="AlphaFoldDB" id="A0A9D4RAL3"/>
<dbReference type="Pfam" id="PF07645">
    <property type="entry name" value="EGF_CA"/>
    <property type="match status" value="3"/>
</dbReference>
<dbReference type="Gene3D" id="2.10.25.10">
    <property type="entry name" value="Laminin"/>
    <property type="match status" value="3"/>
</dbReference>